<comment type="cofactor">
    <cofactor evidence="8">
        <name>Mg(2+)</name>
        <dbReference type="ChEBI" id="CHEBI:18420"/>
    </cofactor>
    <cofactor evidence="8">
        <name>Mn(2+)</name>
        <dbReference type="ChEBI" id="CHEBI:29035"/>
    </cofactor>
</comment>
<dbReference type="Gene3D" id="3.100.10.20">
    <property type="entry name" value="CRISPR-associated endonuclease Cas1, N-terminal domain"/>
    <property type="match status" value="1"/>
</dbReference>
<dbReference type="PANTHER" id="PTHR34353:SF3">
    <property type="entry name" value="CRISPR-ASSOCIATED ENDONUCLEASE CAS1"/>
    <property type="match status" value="1"/>
</dbReference>
<keyword evidence="11" id="KW-1185">Reference proteome</keyword>
<dbReference type="Pfam" id="PF01867">
    <property type="entry name" value="Cas_Cas1"/>
    <property type="match status" value="1"/>
</dbReference>
<keyword evidence="1 8" id="KW-0540">Nuclease</keyword>
<evidence type="ECO:0000313" key="11">
    <source>
        <dbReference type="Proteomes" id="UP000589036"/>
    </source>
</evidence>
<evidence type="ECO:0000256" key="8">
    <source>
        <dbReference type="HAMAP-Rule" id="MF_01470"/>
    </source>
</evidence>
<feature type="binding site" evidence="8">
    <location>
        <position position="214"/>
    </location>
    <ligand>
        <name>Mn(2+)</name>
        <dbReference type="ChEBI" id="CHEBI:29035"/>
    </ligand>
</feature>
<evidence type="ECO:0000256" key="9">
    <source>
        <dbReference type="SAM" id="MobiDB-lite"/>
    </source>
</evidence>
<dbReference type="PANTHER" id="PTHR34353">
    <property type="entry name" value="CRISPR-ASSOCIATED ENDONUCLEASE CAS1 1"/>
    <property type="match status" value="1"/>
</dbReference>
<dbReference type="GO" id="GO:0046872">
    <property type="term" value="F:metal ion binding"/>
    <property type="evidence" value="ECO:0007669"/>
    <property type="project" value="UniProtKB-UniRule"/>
</dbReference>
<keyword evidence="7 8" id="KW-0238">DNA-binding</keyword>
<proteinExistence type="inferred from homology"/>
<feature type="region of interest" description="Disordered" evidence="9">
    <location>
        <begin position="298"/>
        <end position="317"/>
    </location>
</feature>
<accession>A0A852U1L2</accession>
<dbReference type="RefSeq" id="WP_179646180.1">
    <property type="nucleotide sequence ID" value="NZ_BAAAYY010000045.1"/>
</dbReference>
<feature type="binding site" evidence="8">
    <location>
        <position position="227"/>
    </location>
    <ligand>
        <name>Mn(2+)</name>
        <dbReference type="ChEBI" id="CHEBI:29035"/>
    </ligand>
</feature>
<organism evidence="10 11">
    <name type="scientific">Spinactinospora alkalitolerans</name>
    <dbReference type="NCBI Taxonomy" id="687207"/>
    <lineage>
        <taxon>Bacteria</taxon>
        <taxon>Bacillati</taxon>
        <taxon>Actinomycetota</taxon>
        <taxon>Actinomycetes</taxon>
        <taxon>Streptosporangiales</taxon>
        <taxon>Nocardiopsidaceae</taxon>
        <taxon>Spinactinospora</taxon>
    </lineage>
</organism>
<dbReference type="AlphaFoldDB" id="A0A852U1L2"/>
<protein>
    <recommendedName>
        <fullName evidence="8">CRISPR-associated endonuclease Cas1</fullName>
        <ecNumber evidence="8">3.1.-.-</ecNumber>
    </recommendedName>
</protein>
<feature type="compositionally biased region" description="Basic and acidic residues" evidence="9">
    <location>
        <begin position="301"/>
        <end position="317"/>
    </location>
</feature>
<keyword evidence="8" id="KW-0464">Manganese</keyword>
<comment type="subunit">
    <text evidence="8">Homodimer, forms a heterotetramer with a Cas2 homodimer.</text>
</comment>
<name>A0A852U1L2_9ACTN</name>
<comment type="function">
    <text evidence="8">CRISPR (clustered regularly interspaced short palindromic repeat), is an adaptive immune system that provides protection against mobile genetic elements (viruses, transposable elements and conjugative plasmids). CRISPR clusters contain spacers, sequences complementary to antecedent mobile elements, and target invading nucleic acids. CRISPR clusters are transcribed and processed into CRISPR RNA (crRNA). Acts as a dsDNA endonuclease. Involved in the integration of spacer DNA into the CRISPR cassette.</text>
</comment>
<dbReference type="EC" id="3.1.-.-" evidence="8"/>
<evidence type="ECO:0000256" key="1">
    <source>
        <dbReference type="ARBA" id="ARBA00022722"/>
    </source>
</evidence>
<evidence type="ECO:0000256" key="2">
    <source>
        <dbReference type="ARBA" id="ARBA00022723"/>
    </source>
</evidence>
<keyword evidence="2 8" id="KW-0479">Metal-binding</keyword>
<dbReference type="InterPro" id="IPR042206">
    <property type="entry name" value="CRISPR-assoc_Cas1_C"/>
</dbReference>
<comment type="caution">
    <text evidence="10">The sequence shown here is derived from an EMBL/GenBank/DDBJ whole genome shotgun (WGS) entry which is preliminary data.</text>
</comment>
<evidence type="ECO:0000256" key="4">
    <source>
        <dbReference type="ARBA" id="ARBA00022801"/>
    </source>
</evidence>
<dbReference type="InterPro" id="IPR050646">
    <property type="entry name" value="Cas1"/>
</dbReference>
<evidence type="ECO:0000313" key="10">
    <source>
        <dbReference type="EMBL" id="NYE50746.1"/>
    </source>
</evidence>
<dbReference type="InterPro" id="IPR042211">
    <property type="entry name" value="CRISPR-assoc_Cas1_N"/>
</dbReference>
<dbReference type="HAMAP" id="MF_01470">
    <property type="entry name" value="Cas1"/>
    <property type="match status" value="1"/>
</dbReference>
<reference evidence="10 11" key="1">
    <citation type="submission" date="2020-07" db="EMBL/GenBank/DDBJ databases">
        <title>Sequencing the genomes of 1000 actinobacteria strains.</title>
        <authorList>
            <person name="Klenk H.-P."/>
        </authorList>
    </citation>
    <scope>NUCLEOTIDE SEQUENCE [LARGE SCALE GENOMIC DNA]</scope>
    <source>
        <strain evidence="10 11">CXB654</strain>
    </source>
</reference>
<dbReference type="GO" id="GO:0051607">
    <property type="term" value="P:defense response to virus"/>
    <property type="evidence" value="ECO:0007669"/>
    <property type="project" value="UniProtKB-UniRule"/>
</dbReference>
<dbReference type="CDD" id="cd09719">
    <property type="entry name" value="Cas1_I-E"/>
    <property type="match status" value="1"/>
</dbReference>
<evidence type="ECO:0000256" key="7">
    <source>
        <dbReference type="ARBA" id="ARBA00023125"/>
    </source>
</evidence>
<dbReference type="GO" id="GO:0016787">
    <property type="term" value="F:hydrolase activity"/>
    <property type="evidence" value="ECO:0007669"/>
    <property type="project" value="UniProtKB-KW"/>
</dbReference>
<dbReference type="Gene3D" id="1.20.120.920">
    <property type="entry name" value="CRISPR-associated endonuclease Cas1, C-terminal domain"/>
    <property type="match status" value="1"/>
</dbReference>
<keyword evidence="6 8" id="KW-0051">Antiviral defense</keyword>
<dbReference type="InterPro" id="IPR019851">
    <property type="entry name" value="CRISPR-assoc_Cas1_ECOLI"/>
</dbReference>
<dbReference type="Proteomes" id="UP000589036">
    <property type="component" value="Unassembled WGS sequence"/>
</dbReference>
<keyword evidence="5 8" id="KW-0460">Magnesium</keyword>
<dbReference type="GO" id="GO:0043571">
    <property type="term" value="P:maintenance of CRISPR repeat elements"/>
    <property type="evidence" value="ECO:0007669"/>
    <property type="project" value="UniProtKB-UniRule"/>
</dbReference>
<dbReference type="NCBIfam" id="TIGR03638">
    <property type="entry name" value="cas1_ECOLI"/>
    <property type="match status" value="1"/>
</dbReference>
<feature type="binding site" evidence="8">
    <location>
        <position position="147"/>
    </location>
    <ligand>
        <name>Mn(2+)</name>
        <dbReference type="ChEBI" id="CHEBI:29035"/>
    </ligand>
</feature>
<evidence type="ECO:0000256" key="5">
    <source>
        <dbReference type="ARBA" id="ARBA00022842"/>
    </source>
</evidence>
<dbReference type="InterPro" id="IPR033641">
    <property type="entry name" value="Cas1_I-E"/>
</dbReference>
<dbReference type="InterPro" id="IPR002729">
    <property type="entry name" value="CRISPR-assoc_Cas1"/>
</dbReference>
<keyword evidence="3 8" id="KW-0255">Endonuclease</keyword>
<gene>
    <name evidence="8" type="primary">cas1</name>
    <name evidence="10" type="ORF">HDA32_005866</name>
</gene>
<keyword evidence="4 8" id="KW-0378">Hydrolase</keyword>
<evidence type="ECO:0000256" key="6">
    <source>
        <dbReference type="ARBA" id="ARBA00023118"/>
    </source>
</evidence>
<dbReference type="GO" id="GO:0003677">
    <property type="term" value="F:DNA binding"/>
    <property type="evidence" value="ECO:0007669"/>
    <property type="project" value="UniProtKB-KW"/>
</dbReference>
<sequence length="317" mass="34122">MATVGRRQASTPRELTRVGDRLSFVYLERCTVHRDANAITAEDGDGVTHIPSAAIGTLLLGPGTRVTHQAMSVLGESGAGVVWVGEQGVRFYAGGRSLTRSAALVEAQARAWANRGTRLEVARAMYKMRFPDEDPAGLTRQQLLGKEGKRVKDFYRKEAARVGMPWNGRRFVPGDFDSGDSLNQGITAAAQCLYGVSQAVVAALGCTPGLGFVHSGHELSFVLDVADLYKTEIGIPIAFDVAAEGPGEVGSRTRRAIRDRINEIGFLGRCVRDIQSLLLPEGVGSDVTDDTFDRVGLQTDRGPDVESGRNHADGLIW</sequence>
<dbReference type="EMBL" id="JACCCC010000001">
    <property type="protein sequence ID" value="NYE50746.1"/>
    <property type="molecule type" value="Genomic_DNA"/>
</dbReference>
<dbReference type="GO" id="GO:0004520">
    <property type="term" value="F:DNA endonuclease activity"/>
    <property type="evidence" value="ECO:0007669"/>
    <property type="project" value="InterPro"/>
</dbReference>
<comment type="similarity">
    <text evidence="8">Belongs to the CRISPR-associated endonuclease Cas1 family.</text>
</comment>
<evidence type="ECO:0000256" key="3">
    <source>
        <dbReference type="ARBA" id="ARBA00022759"/>
    </source>
</evidence>